<dbReference type="EMBL" id="CADEAL010001482">
    <property type="protein sequence ID" value="CAB1432841.1"/>
    <property type="molecule type" value="Genomic_DNA"/>
</dbReference>
<dbReference type="AlphaFoldDB" id="A0A9N7YPL8"/>
<feature type="compositionally biased region" description="Basic and acidic residues" evidence="1">
    <location>
        <begin position="66"/>
        <end position="81"/>
    </location>
</feature>
<name>A0A9N7YPL8_PLEPL</name>
<organism evidence="2 3">
    <name type="scientific">Pleuronectes platessa</name>
    <name type="common">European plaice</name>
    <dbReference type="NCBI Taxonomy" id="8262"/>
    <lineage>
        <taxon>Eukaryota</taxon>
        <taxon>Metazoa</taxon>
        <taxon>Chordata</taxon>
        <taxon>Craniata</taxon>
        <taxon>Vertebrata</taxon>
        <taxon>Euteleostomi</taxon>
        <taxon>Actinopterygii</taxon>
        <taxon>Neopterygii</taxon>
        <taxon>Teleostei</taxon>
        <taxon>Neoteleostei</taxon>
        <taxon>Acanthomorphata</taxon>
        <taxon>Carangaria</taxon>
        <taxon>Pleuronectiformes</taxon>
        <taxon>Pleuronectoidei</taxon>
        <taxon>Pleuronectidae</taxon>
        <taxon>Pleuronectes</taxon>
    </lineage>
</organism>
<dbReference type="Proteomes" id="UP001153269">
    <property type="component" value="Unassembled WGS sequence"/>
</dbReference>
<evidence type="ECO:0000313" key="2">
    <source>
        <dbReference type="EMBL" id="CAB1432841.1"/>
    </source>
</evidence>
<proteinExistence type="predicted"/>
<gene>
    <name evidence="2" type="ORF">PLEPLA_LOCUS20928</name>
</gene>
<accession>A0A9N7YPL8</accession>
<reference evidence="2" key="1">
    <citation type="submission" date="2020-03" db="EMBL/GenBank/DDBJ databases">
        <authorList>
            <person name="Weist P."/>
        </authorList>
    </citation>
    <scope>NUCLEOTIDE SEQUENCE</scope>
</reference>
<protein>
    <submittedName>
        <fullName evidence="2">Uncharacterized protein</fullName>
    </submittedName>
</protein>
<comment type="caution">
    <text evidence="2">The sequence shown here is derived from an EMBL/GenBank/DDBJ whole genome shotgun (WGS) entry which is preliminary data.</text>
</comment>
<keyword evidence="3" id="KW-1185">Reference proteome</keyword>
<evidence type="ECO:0000313" key="3">
    <source>
        <dbReference type="Proteomes" id="UP001153269"/>
    </source>
</evidence>
<sequence length="261" mass="28018">MAKPGRRSEQARPWCAEDHRASSPLASLLFKLPVPAATKPQVAVSIGWDTVPRRCPLQLPLGGPRGDPKTDGHGEPSRNARDTPFNYLDREVSGISGGVMFDWGLLALPVLFLFVNRLPGNVVLMGGRGVEGGVWVGGGVSAEPSVSFTQECWCAQQPGCLCLYRLMVQSPAGSSGVQSECHKIHKQAGLCRCRMSSEAAGSRCGVSEERLRSQSAVKGCLWLHCFSAMLGFVFHRHVCGKEAADVITPEPSAPPPPPQHK</sequence>
<evidence type="ECO:0000256" key="1">
    <source>
        <dbReference type="SAM" id="MobiDB-lite"/>
    </source>
</evidence>
<feature type="region of interest" description="Disordered" evidence="1">
    <location>
        <begin position="57"/>
        <end position="84"/>
    </location>
</feature>